<reference evidence="1" key="1">
    <citation type="submission" date="2019-10" db="EMBL/GenBank/DDBJ databases">
        <authorList>
            <consortium name="DOE Joint Genome Institute"/>
            <person name="Kuo A."/>
            <person name="Miyauchi S."/>
            <person name="Kiss E."/>
            <person name="Drula E."/>
            <person name="Kohler A."/>
            <person name="Sanchez-Garcia M."/>
            <person name="Andreopoulos B."/>
            <person name="Barry K.W."/>
            <person name="Bonito G."/>
            <person name="Buee M."/>
            <person name="Carver A."/>
            <person name="Chen C."/>
            <person name="Cichocki N."/>
            <person name="Clum A."/>
            <person name="Culley D."/>
            <person name="Crous P.W."/>
            <person name="Fauchery L."/>
            <person name="Girlanda M."/>
            <person name="Hayes R."/>
            <person name="Keri Z."/>
            <person name="Labutti K."/>
            <person name="Lipzen A."/>
            <person name="Lombard V."/>
            <person name="Magnuson J."/>
            <person name="Maillard F."/>
            <person name="Morin E."/>
            <person name="Murat C."/>
            <person name="Nolan M."/>
            <person name="Ohm R."/>
            <person name="Pangilinan J."/>
            <person name="Pereira M."/>
            <person name="Perotto S."/>
            <person name="Peter M."/>
            <person name="Riley R."/>
            <person name="Sitrit Y."/>
            <person name="Stielow B."/>
            <person name="Szollosi G."/>
            <person name="Zifcakova L."/>
            <person name="Stursova M."/>
            <person name="Spatafora J.W."/>
            <person name="Tedersoo L."/>
            <person name="Vaario L.-M."/>
            <person name="Yamada A."/>
            <person name="Yan M."/>
            <person name="Wang P."/>
            <person name="Xu J."/>
            <person name="Bruns T."/>
            <person name="Baldrian P."/>
            <person name="Vilgalys R."/>
            <person name="Henrissat B."/>
            <person name="Grigoriev I.V."/>
            <person name="Hibbett D."/>
            <person name="Nagy L.G."/>
            <person name="Martin F.M."/>
        </authorList>
    </citation>
    <scope>NUCLEOTIDE SEQUENCE</scope>
    <source>
        <strain evidence="1">P2</strain>
    </source>
</reference>
<protein>
    <submittedName>
        <fullName evidence="1">Uncharacterized protein</fullName>
    </submittedName>
</protein>
<evidence type="ECO:0000313" key="2">
    <source>
        <dbReference type="Proteomes" id="UP000886501"/>
    </source>
</evidence>
<dbReference type="Proteomes" id="UP000886501">
    <property type="component" value="Unassembled WGS sequence"/>
</dbReference>
<accession>A0ACB6Z470</accession>
<dbReference type="EMBL" id="MU118143">
    <property type="protein sequence ID" value="KAF9644367.1"/>
    <property type="molecule type" value="Genomic_DNA"/>
</dbReference>
<gene>
    <name evidence="1" type="ORF">BDM02DRAFT_986058</name>
</gene>
<organism evidence="1 2">
    <name type="scientific">Thelephora ganbajun</name>
    <name type="common">Ganba fungus</name>
    <dbReference type="NCBI Taxonomy" id="370292"/>
    <lineage>
        <taxon>Eukaryota</taxon>
        <taxon>Fungi</taxon>
        <taxon>Dikarya</taxon>
        <taxon>Basidiomycota</taxon>
        <taxon>Agaricomycotina</taxon>
        <taxon>Agaricomycetes</taxon>
        <taxon>Thelephorales</taxon>
        <taxon>Thelephoraceae</taxon>
        <taxon>Thelephora</taxon>
    </lineage>
</organism>
<reference evidence="1" key="2">
    <citation type="journal article" date="2020" name="Nat. Commun.">
        <title>Large-scale genome sequencing of mycorrhizal fungi provides insights into the early evolution of symbiotic traits.</title>
        <authorList>
            <person name="Miyauchi S."/>
            <person name="Kiss E."/>
            <person name="Kuo A."/>
            <person name="Drula E."/>
            <person name="Kohler A."/>
            <person name="Sanchez-Garcia M."/>
            <person name="Morin E."/>
            <person name="Andreopoulos B."/>
            <person name="Barry K.W."/>
            <person name="Bonito G."/>
            <person name="Buee M."/>
            <person name="Carver A."/>
            <person name="Chen C."/>
            <person name="Cichocki N."/>
            <person name="Clum A."/>
            <person name="Culley D."/>
            <person name="Crous P.W."/>
            <person name="Fauchery L."/>
            <person name="Girlanda M."/>
            <person name="Hayes R.D."/>
            <person name="Keri Z."/>
            <person name="LaButti K."/>
            <person name="Lipzen A."/>
            <person name="Lombard V."/>
            <person name="Magnuson J."/>
            <person name="Maillard F."/>
            <person name="Murat C."/>
            <person name="Nolan M."/>
            <person name="Ohm R.A."/>
            <person name="Pangilinan J."/>
            <person name="Pereira M.F."/>
            <person name="Perotto S."/>
            <person name="Peter M."/>
            <person name="Pfister S."/>
            <person name="Riley R."/>
            <person name="Sitrit Y."/>
            <person name="Stielow J.B."/>
            <person name="Szollosi G."/>
            <person name="Zifcakova L."/>
            <person name="Stursova M."/>
            <person name="Spatafora J.W."/>
            <person name="Tedersoo L."/>
            <person name="Vaario L.M."/>
            <person name="Yamada A."/>
            <person name="Yan M."/>
            <person name="Wang P."/>
            <person name="Xu J."/>
            <person name="Bruns T."/>
            <person name="Baldrian P."/>
            <person name="Vilgalys R."/>
            <person name="Dunand C."/>
            <person name="Henrissat B."/>
            <person name="Grigoriev I.V."/>
            <person name="Hibbett D."/>
            <person name="Nagy L.G."/>
            <person name="Martin F.M."/>
        </authorList>
    </citation>
    <scope>NUCLEOTIDE SEQUENCE</scope>
    <source>
        <strain evidence="1">P2</strain>
    </source>
</reference>
<name>A0ACB6Z470_THEGA</name>
<sequence>MTHNRPESYFGFLPATRAKMKRLFGKKPRKSSRANPSPKHTSPGIPTNVAAGPLELRAEPDIDPDDERGNGGSRIEFQDNSGEDKELPAPEVLTSGVGTDLEGSDPTRENTADTGEGGGGGELVEASKVSEREYKNMVLTATTTLSGLPRGAADGFSPLGPLKAVLRTAAAVYANNQETVAIGKIESLSHV</sequence>
<proteinExistence type="predicted"/>
<keyword evidence="2" id="KW-1185">Reference proteome</keyword>
<evidence type="ECO:0000313" key="1">
    <source>
        <dbReference type="EMBL" id="KAF9644367.1"/>
    </source>
</evidence>
<comment type="caution">
    <text evidence="1">The sequence shown here is derived from an EMBL/GenBank/DDBJ whole genome shotgun (WGS) entry which is preliminary data.</text>
</comment>